<sequence length="387" mass="40757">MNQYNPKIISVLTVVFMTAFLMLPAFAKADENDLVVNFESSPLFNEANFLPGSTVTRTVEVINNTSSAKQIITEAINVSNPDDFSGVLNLVVSKDDTEFYNGSLEEFFSAGEVQLSSVAGGGGSAEYNFSVSFSGDASNEYQTAELGFDILVGFKGEGGGESSGDRGGSGGGGGGGGGGLPAGLSILNETVETLDIETTSATIVWSTSYRSTSRVIYGTVSGVFDLSVTPNYGYEFSTAEEDTPALSNGVFSHSVTITGLTPGTTYYFRTVSHASPDSVSFERSFSTSGTAPVKIGGSDQQEISSSEVLGTQLVSADESVSTNTVSDTNALQSENKQAQKEDKENQNNFSAAIFSSAIFDSRWFWLAIVAALIGTVALLKSNKKRPQ</sequence>
<protein>
    <recommendedName>
        <fullName evidence="3">Purple acid phosphatase N-terminal domain-containing protein</fullName>
    </recommendedName>
</protein>
<dbReference type="Pfam" id="PF16656">
    <property type="entry name" value="Pur_ac_phosph_N"/>
    <property type="match status" value="1"/>
</dbReference>
<dbReference type="Gene3D" id="2.60.40.380">
    <property type="entry name" value="Purple acid phosphatase-like, N-terminal"/>
    <property type="match status" value="1"/>
</dbReference>
<dbReference type="GO" id="GO:0046872">
    <property type="term" value="F:metal ion binding"/>
    <property type="evidence" value="ECO:0007669"/>
    <property type="project" value="InterPro"/>
</dbReference>
<dbReference type="InterPro" id="IPR015914">
    <property type="entry name" value="PAPs_N"/>
</dbReference>
<feature type="signal peptide" evidence="2">
    <location>
        <begin position="1"/>
        <end position="27"/>
    </location>
</feature>
<dbReference type="InterPro" id="IPR003961">
    <property type="entry name" value="FN3_dom"/>
</dbReference>
<evidence type="ECO:0000256" key="2">
    <source>
        <dbReference type="SAM" id="SignalP"/>
    </source>
</evidence>
<accession>A0A1F8F9L3</accession>
<evidence type="ECO:0000313" key="4">
    <source>
        <dbReference type="EMBL" id="OGN08959.1"/>
    </source>
</evidence>
<feature type="domain" description="Purple acid phosphatase N-terminal" evidence="3">
    <location>
        <begin position="197"/>
        <end position="287"/>
    </location>
</feature>
<dbReference type="GO" id="GO:0003993">
    <property type="term" value="F:acid phosphatase activity"/>
    <property type="evidence" value="ECO:0007669"/>
    <property type="project" value="InterPro"/>
</dbReference>
<evidence type="ECO:0000313" key="5">
    <source>
        <dbReference type="Proteomes" id="UP000177167"/>
    </source>
</evidence>
<dbReference type="SUPFAM" id="SSF49363">
    <property type="entry name" value="Purple acid phosphatase, N-terminal domain"/>
    <property type="match status" value="1"/>
</dbReference>
<keyword evidence="1" id="KW-0812">Transmembrane</keyword>
<dbReference type="InterPro" id="IPR008963">
    <property type="entry name" value="Purple_acid_Pase-like_N"/>
</dbReference>
<feature type="transmembrane region" description="Helical" evidence="1">
    <location>
        <begin position="363"/>
        <end position="379"/>
    </location>
</feature>
<dbReference type="AlphaFoldDB" id="A0A1F8F9L3"/>
<keyword evidence="1" id="KW-1133">Transmembrane helix</keyword>
<proteinExistence type="predicted"/>
<dbReference type="EMBL" id="MGJP01000049">
    <property type="protein sequence ID" value="OGN08959.1"/>
    <property type="molecule type" value="Genomic_DNA"/>
</dbReference>
<evidence type="ECO:0000256" key="1">
    <source>
        <dbReference type="SAM" id="Phobius"/>
    </source>
</evidence>
<name>A0A1F8F9L3_9BACT</name>
<feature type="chain" id="PRO_5009535506" description="Purple acid phosphatase N-terminal domain-containing protein" evidence="2">
    <location>
        <begin position="28"/>
        <end position="387"/>
    </location>
</feature>
<keyword evidence="2" id="KW-0732">Signal</keyword>
<dbReference type="Proteomes" id="UP000177167">
    <property type="component" value="Unassembled WGS sequence"/>
</dbReference>
<evidence type="ECO:0000259" key="3">
    <source>
        <dbReference type="Pfam" id="PF16656"/>
    </source>
</evidence>
<keyword evidence="1" id="KW-0472">Membrane</keyword>
<gene>
    <name evidence="4" type="ORF">A3J46_05710</name>
</gene>
<organism evidence="4 5">
    <name type="scientific">Candidatus Yanofskybacteria bacterium RIFCSPHIGHO2_02_FULL_41_11</name>
    <dbReference type="NCBI Taxonomy" id="1802675"/>
    <lineage>
        <taxon>Bacteria</taxon>
        <taxon>Candidatus Yanofskyibacteriota</taxon>
    </lineage>
</organism>
<comment type="caution">
    <text evidence="4">The sequence shown here is derived from an EMBL/GenBank/DDBJ whole genome shotgun (WGS) entry which is preliminary data.</text>
</comment>
<reference evidence="4 5" key="1">
    <citation type="journal article" date="2016" name="Nat. Commun.">
        <title>Thousands of microbial genomes shed light on interconnected biogeochemical processes in an aquifer system.</title>
        <authorList>
            <person name="Anantharaman K."/>
            <person name="Brown C.T."/>
            <person name="Hug L.A."/>
            <person name="Sharon I."/>
            <person name="Castelle C.J."/>
            <person name="Probst A.J."/>
            <person name="Thomas B.C."/>
            <person name="Singh A."/>
            <person name="Wilkins M.J."/>
            <person name="Karaoz U."/>
            <person name="Brodie E.L."/>
            <person name="Williams K.H."/>
            <person name="Hubbard S.S."/>
            <person name="Banfield J.F."/>
        </authorList>
    </citation>
    <scope>NUCLEOTIDE SEQUENCE [LARGE SCALE GENOMIC DNA]</scope>
</reference>
<dbReference type="CDD" id="cd00063">
    <property type="entry name" value="FN3"/>
    <property type="match status" value="1"/>
</dbReference>